<evidence type="ECO:0000259" key="5">
    <source>
        <dbReference type="Pfam" id="PF19036"/>
    </source>
</evidence>
<proteinExistence type="inferred from homology"/>
<dbReference type="EMBL" id="MEKH01000009">
    <property type="protein sequence ID" value="ODO03189.1"/>
    <property type="molecule type" value="Genomic_DNA"/>
</dbReference>
<keyword evidence="3" id="KW-0813">Transport</keyword>
<dbReference type="PANTHER" id="PTHR13027:SF7">
    <property type="entry name" value="VACUOLAR FUSION PROTEIN MON1 HOMOLOG"/>
    <property type="match status" value="1"/>
</dbReference>
<keyword evidence="3" id="KW-0653">Protein transport</keyword>
<comment type="similarity">
    <text evidence="3">Belongs to the MON1/SAND family.</text>
</comment>
<keyword evidence="3" id="KW-0967">Endosome</keyword>
<dbReference type="Proteomes" id="UP000095149">
    <property type="component" value="Unassembled WGS sequence"/>
</dbReference>
<dbReference type="PRINTS" id="PR01546">
    <property type="entry name" value="YEAST73DUF"/>
</dbReference>
<evidence type="ECO:0000259" key="7">
    <source>
        <dbReference type="Pfam" id="PF19038"/>
    </source>
</evidence>
<dbReference type="Pfam" id="PF19036">
    <property type="entry name" value="Fuz_longin_1"/>
    <property type="match status" value="1"/>
</dbReference>
<dbReference type="OrthoDB" id="272411at2759"/>
<accession>A0A1E3JQN6</accession>
<dbReference type="Pfam" id="PF19038">
    <property type="entry name" value="Fuz_longin_3"/>
    <property type="match status" value="1"/>
</dbReference>
<keyword evidence="3" id="KW-0072">Autophagy</keyword>
<evidence type="ECO:0000256" key="1">
    <source>
        <dbReference type="ARBA" id="ARBA00004380"/>
    </source>
</evidence>
<dbReference type="GO" id="GO:0006914">
    <property type="term" value="P:autophagy"/>
    <property type="evidence" value="ECO:0007669"/>
    <property type="project" value="UniProtKB-UniRule"/>
</dbReference>
<evidence type="ECO:0000256" key="2">
    <source>
        <dbReference type="ARBA" id="ARBA00018132"/>
    </source>
</evidence>
<evidence type="ECO:0000256" key="3">
    <source>
        <dbReference type="RuleBase" id="RU367048"/>
    </source>
</evidence>
<dbReference type="Pfam" id="PF19037">
    <property type="entry name" value="Fuz_longin_2"/>
    <property type="match status" value="1"/>
</dbReference>
<protein>
    <recommendedName>
        <fullName evidence="2 3">Vacuolar fusion protein MON1</fullName>
    </recommendedName>
</protein>
<sequence length="585" mass="64909">MPPDGSALHAYSPARPKSARSTSQVSTISVAAQTTAPSQFGHDARGTFDIPNPAVRNPTTHAKDSSGRTSSLIGHSDDTVDFRSGSQGSLGRGIDTSAINISSSSSSRYENNGIPVMDIEDVRGDVNVPPGDARKGLMEIVRRDALGEGARDDKSLSRPVRLNKGNYISLQGPTTACYQPRQYYVLTNAGKPVYYSEGEVSNDAVINLMGVAQALISIVAEDGDRMRCILKGRHQIAFLLKSPLYLFCVSDWGEPEHVLRSHLEYIHLHILSVVTSTQLTRAFQRRSNFDLSKLLDGTSHFLTNLITAAQNDFTYLTSTLQPLRMPPAIRDTCAAALMPPSKFRDLLYVLLIANNHIVTVLRPRKHSIHPSDLHLLLNTLASSSTLRSTETWFPMCFPKFNPAGFVHSYINFMTEDIGLVFVSADQEAFEDLQKWKDLVVEKLQHNGLLAQIQDAIPSHPYTISTVGCPGLLHFVYKSRQHIQITQPTWEAPYNNDSIDHKRLVTMYQTLHDTIHSRSGQDMPVKLVCIQSDHEKCLAWATKPFELYMTVSPQLSNSALVATANKVARWVLSDENQIFLKDAPVF</sequence>
<evidence type="ECO:0000313" key="9">
    <source>
        <dbReference type="Proteomes" id="UP000095149"/>
    </source>
</evidence>
<reference evidence="8 9" key="1">
    <citation type="submission" date="2016-06" db="EMBL/GenBank/DDBJ databases">
        <title>Evolution of pathogenesis and genome organization in the Tremellales.</title>
        <authorList>
            <person name="Cuomo C."/>
            <person name="Litvintseva A."/>
            <person name="Heitman J."/>
            <person name="Chen Y."/>
            <person name="Sun S."/>
            <person name="Springer D."/>
            <person name="Dromer F."/>
            <person name="Young S."/>
            <person name="Zeng Q."/>
            <person name="Chapman S."/>
            <person name="Gujja S."/>
            <person name="Saif S."/>
            <person name="Birren B."/>
        </authorList>
    </citation>
    <scope>NUCLEOTIDE SEQUENCE [LARGE SCALE GENOMIC DNA]</scope>
    <source>
        <strain evidence="8 9">CBS 6273</strain>
    </source>
</reference>
<keyword evidence="3" id="KW-0472">Membrane</keyword>
<keyword evidence="3" id="KW-0926">Vacuole</keyword>
<dbReference type="GO" id="GO:0006623">
    <property type="term" value="P:protein targeting to vacuole"/>
    <property type="evidence" value="ECO:0007669"/>
    <property type="project" value="UniProtKB-UniRule"/>
</dbReference>
<gene>
    <name evidence="8" type="ORF">I350_06034</name>
</gene>
<dbReference type="GO" id="GO:0032585">
    <property type="term" value="C:multivesicular body membrane"/>
    <property type="evidence" value="ECO:0007669"/>
    <property type="project" value="UniProtKB-SubCell"/>
</dbReference>
<comment type="function">
    <text evidence="3">Required for multiple vacuole delivery pathways including the cytoplasm to vacuole transport (Cvt), autophagy, pexophagy and endocytosis.</text>
</comment>
<dbReference type="GO" id="GO:0000329">
    <property type="term" value="C:fungal-type vacuole membrane"/>
    <property type="evidence" value="ECO:0007669"/>
    <property type="project" value="TreeGrafter"/>
</dbReference>
<dbReference type="InterPro" id="IPR004353">
    <property type="entry name" value="Mon1"/>
</dbReference>
<evidence type="ECO:0000259" key="6">
    <source>
        <dbReference type="Pfam" id="PF19037"/>
    </source>
</evidence>
<dbReference type="GO" id="GO:0016192">
    <property type="term" value="P:vesicle-mediated transport"/>
    <property type="evidence" value="ECO:0007669"/>
    <property type="project" value="InterPro"/>
</dbReference>
<dbReference type="GO" id="GO:0035658">
    <property type="term" value="C:Mon1-Ccz1 complex"/>
    <property type="evidence" value="ECO:0007669"/>
    <property type="project" value="TreeGrafter"/>
</dbReference>
<dbReference type="AlphaFoldDB" id="A0A1E3JQN6"/>
<organism evidence="8 9">
    <name type="scientific">Cryptococcus amylolentus CBS 6273</name>
    <dbReference type="NCBI Taxonomy" id="1296118"/>
    <lineage>
        <taxon>Eukaryota</taxon>
        <taxon>Fungi</taxon>
        <taxon>Dikarya</taxon>
        <taxon>Basidiomycota</taxon>
        <taxon>Agaricomycotina</taxon>
        <taxon>Tremellomycetes</taxon>
        <taxon>Tremellales</taxon>
        <taxon>Cryptococcaceae</taxon>
        <taxon>Cryptococcus</taxon>
    </lineage>
</organism>
<feature type="region of interest" description="Disordered" evidence="4">
    <location>
        <begin position="1"/>
        <end position="98"/>
    </location>
</feature>
<evidence type="ECO:0000313" key="8">
    <source>
        <dbReference type="EMBL" id="ODO03189.1"/>
    </source>
</evidence>
<feature type="domain" description="FUZ/MON1/HPS1 third Longin" evidence="7">
    <location>
        <begin position="470"/>
        <end position="574"/>
    </location>
</feature>
<feature type="domain" description="FUZ/MON1/HPS1 second Longin" evidence="6">
    <location>
        <begin position="345"/>
        <end position="440"/>
    </location>
</feature>
<comment type="caution">
    <text evidence="8">The sequence shown here is derived from an EMBL/GenBank/DDBJ whole genome shotgun (WGS) entry which is preliminary data.</text>
</comment>
<dbReference type="PANTHER" id="PTHR13027">
    <property type="entry name" value="SAND PROTEIN-RELATED"/>
    <property type="match status" value="1"/>
</dbReference>
<dbReference type="InterPro" id="IPR043972">
    <property type="entry name" value="FUZ/MON1/HPS1_longin_1"/>
</dbReference>
<comment type="subcellular location">
    <subcellularLocation>
        <location evidence="3">Endosome</location>
        <location evidence="3">Multivesicular body membrane</location>
        <topology evidence="3">Peripheral membrane protein</topology>
    </subcellularLocation>
    <subcellularLocation>
        <location evidence="1 3">Prevacuolar compartment membrane</location>
        <topology evidence="1 3">Peripheral membrane protein</topology>
    </subcellularLocation>
    <subcellularLocation>
        <location evidence="3">Vacuole membrane</location>
        <topology evidence="3">Peripheral membrane protein</topology>
    </subcellularLocation>
</comment>
<evidence type="ECO:0000256" key="4">
    <source>
        <dbReference type="SAM" id="MobiDB-lite"/>
    </source>
</evidence>
<feature type="domain" description="FUZ/MON1/HPS1 first Longin" evidence="5">
    <location>
        <begin position="182"/>
        <end position="305"/>
    </location>
</feature>
<feature type="compositionally biased region" description="Polar residues" evidence="4">
    <location>
        <begin position="19"/>
        <end position="38"/>
    </location>
</feature>
<name>A0A1E3JQN6_9TREE</name>
<dbReference type="InterPro" id="IPR043971">
    <property type="entry name" value="FUZ/MON1/HPS1_longin_2"/>
</dbReference>
<dbReference type="InterPro" id="IPR043970">
    <property type="entry name" value="FUZ/MON1/HPS1_longin_3"/>
</dbReference>